<proteinExistence type="predicted"/>
<evidence type="ECO:0000313" key="3">
    <source>
        <dbReference type="Proteomes" id="UP000499080"/>
    </source>
</evidence>
<organism evidence="2 3">
    <name type="scientific">Araneus ventricosus</name>
    <name type="common">Orbweaver spider</name>
    <name type="synonym">Epeira ventricosa</name>
    <dbReference type="NCBI Taxonomy" id="182803"/>
    <lineage>
        <taxon>Eukaryota</taxon>
        <taxon>Metazoa</taxon>
        <taxon>Ecdysozoa</taxon>
        <taxon>Arthropoda</taxon>
        <taxon>Chelicerata</taxon>
        <taxon>Arachnida</taxon>
        <taxon>Araneae</taxon>
        <taxon>Araneomorphae</taxon>
        <taxon>Entelegynae</taxon>
        <taxon>Araneoidea</taxon>
        <taxon>Araneidae</taxon>
        <taxon>Araneus</taxon>
    </lineage>
</organism>
<evidence type="ECO:0000256" key="1">
    <source>
        <dbReference type="SAM" id="MobiDB-lite"/>
    </source>
</evidence>
<dbReference type="EMBL" id="BGPR01000525">
    <property type="protein sequence ID" value="GBM24703.1"/>
    <property type="molecule type" value="Genomic_DNA"/>
</dbReference>
<keyword evidence="3" id="KW-1185">Reference proteome</keyword>
<feature type="compositionally biased region" description="Basic and acidic residues" evidence="1">
    <location>
        <begin position="35"/>
        <end position="53"/>
    </location>
</feature>
<feature type="region of interest" description="Disordered" evidence="1">
    <location>
        <begin position="33"/>
        <end position="65"/>
    </location>
</feature>
<dbReference type="Proteomes" id="UP000499080">
    <property type="component" value="Unassembled WGS sequence"/>
</dbReference>
<name>A0A4Y2E6D4_ARAVE</name>
<gene>
    <name evidence="2" type="ORF">AVEN_46198_1</name>
</gene>
<sequence length="128" mass="14335">MFSTTSFRFGALSLRSPAVKKKFLEFYYLPFPRQSKNDSSARSETKTKSETLTHHPNISCLPPSPGLVMSAREEAKTLKFRLLSGYLPKTFSATFLTKWAEPPNILLGLGGFLFPPPHHYSACLPRLG</sequence>
<accession>A0A4Y2E6D4</accession>
<evidence type="ECO:0000313" key="2">
    <source>
        <dbReference type="EMBL" id="GBM24703.1"/>
    </source>
</evidence>
<reference evidence="2 3" key="1">
    <citation type="journal article" date="2019" name="Sci. Rep.">
        <title>Orb-weaving spider Araneus ventricosus genome elucidates the spidroin gene catalogue.</title>
        <authorList>
            <person name="Kono N."/>
            <person name="Nakamura H."/>
            <person name="Ohtoshi R."/>
            <person name="Moran D.A.P."/>
            <person name="Shinohara A."/>
            <person name="Yoshida Y."/>
            <person name="Fujiwara M."/>
            <person name="Mori M."/>
            <person name="Tomita M."/>
            <person name="Arakawa K."/>
        </authorList>
    </citation>
    <scope>NUCLEOTIDE SEQUENCE [LARGE SCALE GENOMIC DNA]</scope>
</reference>
<dbReference type="AlphaFoldDB" id="A0A4Y2E6D4"/>
<protein>
    <submittedName>
        <fullName evidence="2">Uncharacterized protein</fullName>
    </submittedName>
</protein>
<comment type="caution">
    <text evidence="2">The sequence shown here is derived from an EMBL/GenBank/DDBJ whole genome shotgun (WGS) entry which is preliminary data.</text>
</comment>